<dbReference type="EMBL" id="SZYD01000003">
    <property type="protein sequence ID" value="KAD6795988.1"/>
    <property type="molecule type" value="Genomic_DNA"/>
</dbReference>
<dbReference type="AlphaFoldDB" id="A0A5N6PQ11"/>
<dbReference type="CDD" id="cd03784">
    <property type="entry name" value="GT1_Gtf-like"/>
    <property type="match status" value="1"/>
</dbReference>
<dbReference type="Gene3D" id="3.40.50.2000">
    <property type="entry name" value="Glycogen Phosphorylase B"/>
    <property type="match status" value="6"/>
</dbReference>
<sequence>MHVLLIPYPAQGHVTSLMEAAQCLTSNGLKVTFVNTVGDLGKMTKAIFQHMPSNDINKNNEEKITCVIADYSMGWVLRVAQKMGIRLAIFSPTLAKNFGLDNDLETETFTLFPKMLPIGPLLATNRSKRQVGHFWSEDSTCLTWLDQHLVCSVIYVAFGSLTLLDQAQFEELALGLELTKKPFLWMEGVSNWVPFLCWPYFAEQYFNKTYICDIWKTGVGLNKDDAGIVTRQEIKIKVEELLNNNLIKQNALTMQETVMGSLQAGNSSNKNLNNFIDWIKEGNNHAH</sequence>
<evidence type="ECO:0000256" key="1">
    <source>
        <dbReference type="ARBA" id="ARBA00009995"/>
    </source>
</evidence>
<comment type="similarity">
    <text evidence="1">Belongs to the UDP-glycosyltransferase family.</text>
</comment>
<keyword evidence="2" id="KW-0808">Transferase</keyword>
<evidence type="ECO:0000313" key="3">
    <source>
        <dbReference type="EMBL" id="KAD6795988.1"/>
    </source>
</evidence>
<dbReference type="GO" id="GO:0080043">
    <property type="term" value="F:quercetin 3-O-glucosyltransferase activity"/>
    <property type="evidence" value="ECO:0007669"/>
    <property type="project" value="TreeGrafter"/>
</dbReference>
<dbReference type="Proteomes" id="UP000326396">
    <property type="component" value="Linkage Group LG11"/>
</dbReference>
<keyword evidence="4" id="KW-1185">Reference proteome</keyword>
<evidence type="ECO:0000256" key="2">
    <source>
        <dbReference type="ARBA" id="ARBA00022679"/>
    </source>
</evidence>
<proteinExistence type="inferred from homology"/>
<dbReference type="OrthoDB" id="5835829at2759"/>
<evidence type="ECO:0000313" key="4">
    <source>
        <dbReference type="Proteomes" id="UP000326396"/>
    </source>
</evidence>
<organism evidence="3 4">
    <name type="scientific">Mikania micrantha</name>
    <name type="common">bitter vine</name>
    <dbReference type="NCBI Taxonomy" id="192012"/>
    <lineage>
        <taxon>Eukaryota</taxon>
        <taxon>Viridiplantae</taxon>
        <taxon>Streptophyta</taxon>
        <taxon>Embryophyta</taxon>
        <taxon>Tracheophyta</taxon>
        <taxon>Spermatophyta</taxon>
        <taxon>Magnoliopsida</taxon>
        <taxon>eudicotyledons</taxon>
        <taxon>Gunneridae</taxon>
        <taxon>Pentapetalae</taxon>
        <taxon>asterids</taxon>
        <taxon>campanulids</taxon>
        <taxon>Asterales</taxon>
        <taxon>Asteraceae</taxon>
        <taxon>Asteroideae</taxon>
        <taxon>Heliantheae alliance</taxon>
        <taxon>Eupatorieae</taxon>
        <taxon>Mikania</taxon>
    </lineage>
</organism>
<comment type="caution">
    <text evidence="3">The sequence shown here is derived from an EMBL/GenBank/DDBJ whole genome shotgun (WGS) entry which is preliminary data.</text>
</comment>
<accession>A0A5N6PQ11</accession>
<evidence type="ECO:0008006" key="5">
    <source>
        <dbReference type="Google" id="ProtNLM"/>
    </source>
</evidence>
<dbReference type="SUPFAM" id="SSF53756">
    <property type="entry name" value="UDP-Glycosyltransferase/glycogen phosphorylase"/>
    <property type="match status" value="1"/>
</dbReference>
<protein>
    <recommendedName>
        <fullName evidence="5">UDP-glycosyltransferases domain-containing protein</fullName>
    </recommendedName>
</protein>
<dbReference type="PANTHER" id="PTHR11926">
    <property type="entry name" value="GLUCOSYL/GLUCURONOSYL TRANSFERASES"/>
    <property type="match status" value="1"/>
</dbReference>
<dbReference type="GO" id="GO:0080044">
    <property type="term" value="F:quercetin 7-O-glucosyltransferase activity"/>
    <property type="evidence" value="ECO:0007669"/>
    <property type="project" value="TreeGrafter"/>
</dbReference>
<reference evidence="3 4" key="1">
    <citation type="submission" date="2019-05" db="EMBL/GenBank/DDBJ databases">
        <title>Mikania micrantha, genome provides insights into the molecular mechanism of rapid growth.</title>
        <authorList>
            <person name="Liu B."/>
        </authorList>
    </citation>
    <scope>NUCLEOTIDE SEQUENCE [LARGE SCALE GENOMIC DNA]</scope>
    <source>
        <strain evidence="3">NLD-2019</strain>
        <tissue evidence="3">Leaf</tissue>
    </source>
</reference>
<dbReference type="PANTHER" id="PTHR11926:SF1412">
    <property type="entry name" value="UDP-GLYCOSYLTRANSFERASE 83A1-LIKE"/>
    <property type="match status" value="1"/>
</dbReference>
<dbReference type="InterPro" id="IPR002213">
    <property type="entry name" value="UDP_glucos_trans"/>
</dbReference>
<name>A0A5N6PQ11_9ASTR</name>
<gene>
    <name evidence="3" type="ORF">E3N88_06884</name>
</gene>